<sequence length="264" mass="28877">MSDHKLTKKDILRTALRHYLGVTTFNYDTGIAPTIVWELFPALRKIYANDDDLVLSLDNHFRYYNCNPWLSPLITGATLAMEEKDGVKSIEAVQNLKTGLMGPLSGIGDTIIWVMMPTIFGAIAGSMGKKGNPLGMWLFLAVFLICFFLRPYLYFVGYQTGTNLIAKLGQKLDAFTDAVSVLGIMVIGSIVSSTVNVQTGWAFQTGGVKITLQSILDQICPSLLPAILVAVLYYMLKKKVKMATLILAVIVIAMLGAAIGLFKA</sequence>
<proteinExistence type="predicted"/>
<dbReference type="KEGG" id="lhs:DLD54_02850"/>
<evidence type="ECO:0000313" key="1">
    <source>
        <dbReference type="EMBL" id="UZX30145.1"/>
    </source>
</evidence>
<dbReference type="EMBL" id="CP084389">
    <property type="protein sequence ID" value="UZX30145.1"/>
    <property type="molecule type" value="Genomic_DNA"/>
</dbReference>
<dbReference type="PROSITE" id="PS51108">
    <property type="entry name" value="PTS_EIID"/>
    <property type="match status" value="1"/>
</dbReference>
<dbReference type="PANTHER" id="PTHR32502:SF26">
    <property type="entry name" value="PHOSPHOTRANSFERASE SYSTEM SUGAR-SPECIFIC EIID COMPONENT"/>
    <property type="match status" value="1"/>
</dbReference>
<dbReference type="AlphaFoldDB" id="A0A0F4M6N5"/>
<dbReference type="InterPro" id="IPR004704">
    <property type="entry name" value="PTS_IID_man"/>
</dbReference>
<dbReference type="OrthoDB" id="9795582at2"/>
<reference evidence="1" key="1">
    <citation type="submission" date="2021-09" db="EMBL/GenBank/DDBJ databases">
        <title>Lactobacillus species from Apis mellifera, Switzerland.</title>
        <authorList>
            <person name="Pfister J."/>
            <person name="Brown A."/>
            <person name="Neumann P."/>
            <person name="Collaud A."/>
            <person name="Retschnig G."/>
            <person name="Perreten V."/>
        </authorList>
    </citation>
    <scope>NUCLEOTIDE SEQUENCE</scope>
    <source>
        <strain evidence="1">IBH002</strain>
    </source>
</reference>
<dbReference type="PANTHER" id="PTHR32502">
    <property type="entry name" value="N-ACETYLGALACTOSAMINE PERMEASE II COMPONENT-RELATED"/>
    <property type="match status" value="1"/>
</dbReference>
<dbReference type="Proteomes" id="UP001164557">
    <property type="component" value="Chromosome"/>
</dbReference>
<gene>
    <name evidence="1" type="ORF">LDX53_02800</name>
</gene>
<dbReference type="GO" id="GO:0005886">
    <property type="term" value="C:plasma membrane"/>
    <property type="evidence" value="ECO:0007669"/>
    <property type="project" value="TreeGrafter"/>
</dbReference>
<organism evidence="1 2">
    <name type="scientific">Lactobacillus helsingborgensis</name>
    <dbReference type="NCBI Taxonomy" id="1218494"/>
    <lineage>
        <taxon>Bacteria</taxon>
        <taxon>Bacillati</taxon>
        <taxon>Bacillota</taxon>
        <taxon>Bacilli</taxon>
        <taxon>Lactobacillales</taxon>
        <taxon>Lactobacillaceae</taxon>
        <taxon>Lactobacillus</taxon>
    </lineage>
</organism>
<name>A0A0F4M6N5_9LACO</name>
<evidence type="ECO:0000313" key="2">
    <source>
        <dbReference type="Proteomes" id="UP001164557"/>
    </source>
</evidence>
<keyword evidence="2" id="KW-1185">Reference proteome</keyword>
<dbReference type="InterPro" id="IPR050303">
    <property type="entry name" value="GatZ_KbaZ_carbometab"/>
</dbReference>
<dbReference type="GO" id="GO:0009401">
    <property type="term" value="P:phosphoenolpyruvate-dependent sugar phosphotransferase system"/>
    <property type="evidence" value="ECO:0007669"/>
    <property type="project" value="InterPro"/>
</dbReference>
<dbReference type="RefSeq" id="WP_046326870.1">
    <property type="nucleotide sequence ID" value="NZ_CP029544.1"/>
</dbReference>
<protein>
    <submittedName>
        <fullName evidence="1">PTS system mannose/fructose/sorbose family transporter subunit IID</fullName>
    </submittedName>
</protein>
<dbReference type="Pfam" id="PF03613">
    <property type="entry name" value="EIID-AGA"/>
    <property type="match status" value="1"/>
</dbReference>
<accession>A0A0F4M6N5</accession>